<feature type="region of interest" description="Disordered" evidence="5">
    <location>
        <begin position="105"/>
        <end position="133"/>
    </location>
</feature>
<evidence type="ECO:0000256" key="2">
    <source>
        <dbReference type="ARBA" id="ARBA00023015"/>
    </source>
</evidence>
<keyword evidence="4" id="KW-0539">Nucleus</keyword>
<accession>A0A5C3N7G2</accession>
<feature type="region of interest" description="Disordered" evidence="5">
    <location>
        <begin position="174"/>
        <end position="196"/>
    </location>
</feature>
<name>A0A5C3N7G2_9AGAM</name>
<dbReference type="InterPro" id="IPR037525">
    <property type="entry name" value="Velvet_dom"/>
</dbReference>
<dbReference type="Proteomes" id="UP000305948">
    <property type="component" value="Unassembled WGS sequence"/>
</dbReference>
<organism evidence="7 8">
    <name type="scientific">Heliocybe sulcata</name>
    <dbReference type="NCBI Taxonomy" id="5364"/>
    <lineage>
        <taxon>Eukaryota</taxon>
        <taxon>Fungi</taxon>
        <taxon>Dikarya</taxon>
        <taxon>Basidiomycota</taxon>
        <taxon>Agaricomycotina</taxon>
        <taxon>Agaricomycetes</taxon>
        <taxon>Gloeophyllales</taxon>
        <taxon>Gloeophyllaceae</taxon>
        <taxon>Heliocybe</taxon>
    </lineage>
</organism>
<dbReference type="AlphaFoldDB" id="A0A5C3N7G2"/>
<dbReference type="Gene3D" id="2.60.40.3960">
    <property type="entry name" value="Velvet domain"/>
    <property type="match status" value="1"/>
</dbReference>
<protein>
    <recommendedName>
        <fullName evidence="6">Velvet domain-containing protein</fullName>
    </recommendedName>
</protein>
<reference evidence="7 8" key="1">
    <citation type="journal article" date="2019" name="Nat. Ecol. Evol.">
        <title>Megaphylogeny resolves global patterns of mushroom evolution.</title>
        <authorList>
            <person name="Varga T."/>
            <person name="Krizsan K."/>
            <person name="Foldi C."/>
            <person name="Dima B."/>
            <person name="Sanchez-Garcia M."/>
            <person name="Sanchez-Ramirez S."/>
            <person name="Szollosi G.J."/>
            <person name="Szarkandi J.G."/>
            <person name="Papp V."/>
            <person name="Albert L."/>
            <person name="Andreopoulos W."/>
            <person name="Angelini C."/>
            <person name="Antonin V."/>
            <person name="Barry K.W."/>
            <person name="Bougher N.L."/>
            <person name="Buchanan P."/>
            <person name="Buyck B."/>
            <person name="Bense V."/>
            <person name="Catcheside P."/>
            <person name="Chovatia M."/>
            <person name="Cooper J."/>
            <person name="Damon W."/>
            <person name="Desjardin D."/>
            <person name="Finy P."/>
            <person name="Geml J."/>
            <person name="Haridas S."/>
            <person name="Hughes K."/>
            <person name="Justo A."/>
            <person name="Karasinski D."/>
            <person name="Kautmanova I."/>
            <person name="Kiss B."/>
            <person name="Kocsube S."/>
            <person name="Kotiranta H."/>
            <person name="LaButti K.M."/>
            <person name="Lechner B.E."/>
            <person name="Liimatainen K."/>
            <person name="Lipzen A."/>
            <person name="Lukacs Z."/>
            <person name="Mihaltcheva S."/>
            <person name="Morgado L.N."/>
            <person name="Niskanen T."/>
            <person name="Noordeloos M.E."/>
            <person name="Ohm R.A."/>
            <person name="Ortiz-Santana B."/>
            <person name="Ovrebo C."/>
            <person name="Racz N."/>
            <person name="Riley R."/>
            <person name="Savchenko A."/>
            <person name="Shiryaev A."/>
            <person name="Soop K."/>
            <person name="Spirin V."/>
            <person name="Szebenyi C."/>
            <person name="Tomsovsky M."/>
            <person name="Tulloss R.E."/>
            <person name="Uehling J."/>
            <person name="Grigoriev I.V."/>
            <person name="Vagvolgyi C."/>
            <person name="Papp T."/>
            <person name="Martin F.M."/>
            <person name="Miettinen O."/>
            <person name="Hibbett D.S."/>
            <person name="Nagy L.G."/>
        </authorList>
    </citation>
    <scope>NUCLEOTIDE SEQUENCE [LARGE SCALE GENOMIC DNA]</scope>
    <source>
        <strain evidence="7 8">OMC1185</strain>
    </source>
</reference>
<dbReference type="PROSITE" id="PS51821">
    <property type="entry name" value="VELVET"/>
    <property type="match status" value="1"/>
</dbReference>
<evidence type="ECO:0000256" key="1">
    <source>
        <dbReference type="ARBA" id="ARBA00004123"/>
    </source>
</evidence>
<gene>
    <name evidence="7" type="ORF">OE88DRAFT_1627638</name>
</gene>
<dbReference type="EMBL" id="ML213508">
    <property type="protein sequence ID" value="TFK52995.1"/>
    <property type="molecule type" value="Genomic_DNA"/>
</dbReference>
<dbReference type="InterPro" id="IPR038491">
    <property type="entry name" value="Velvet_dom_sf"/>
</dbReference>
<comment type="subcellular location">
    <subcellularLocation>
        <location evidence="1">Nucleus</location>
    </subcellularLocation>
</comment>
<keyword evidence="8" id="KW-1185">Reference proteome</keyword>
<sequence length="380" mass="42526">MQPNFTRPRRPRSSSIGQPVEFVAGQFAGQTMRAELQELQKADLGRKYARKDRRPLDPPPIVQLRLFRVYNLDTDREVEEEVDNYEEVQNFGLLCHIDLFQVPTTEEPDEGATAPAPDSRSDRTKKRKPIANRGSYQVPVPVEHHAPYPDNGMPSVSNFNIPAASFLPMPTFAGPSTHYSESEPEHTSRSSSLSTTSNASLEQDVVAYLGEFPIRESTKCTTAISGATFVQCNEVTHDGKKALMFVFSDLAVKREGTFVLRYRFLDIFSRARGHVDLAVLAQCYGGPFRVYSTKEFPGLAASTSLTKQLSYSGVRTNLRESERKRRTKTEILAAQKAEAEERARQQAAAQAREKAKSRRYRPYDGASGSELQHALDEDSA</sequence>
<evidence type="ECO:0000256" key="3">
    <source>
        <dbReference type="ARBA" id="ARBA00023163"/>
    </source>
</evidence>
<dbReference type="PANTHER" id="PTHR33572:SF3">
    <property type="entry name" value="VELVET COMPLEX SUBUNIT B"/>
    <property type="match status" value="1"/>
</dbReference>
<keyword evidence="3" id="KW-0804">Transcription</keyword>
<dbReference type="Pfam" id="PF11754">
    <property type="entry name" value="Velvet"/>
    <property type="match status" value="1"/>
</dbReference>
<evidence type="ECO:0000256" key="5">
    <source>
        <dbReference type="SAM" id="MobiDB-lite"/>
    </source>
</evidence>
<dbReference type="InterPro" id="IPR021740">
    <property type="entry name" value="Velvet"/>
</dbReference>
<feature type="region of interest" description="Disordered" evidence="5">
    <location>
        <begin position="335"/>
        <end position="380"/>
    </location>
</feature>
<evidence type="ECO:0000313" key="7">
    <source>
        <dbReference type="EMBL" id="TFK52995.1"/>
    </source>
</evidence>
<dbReference type="OrthoDB" id="5599552at2759"/>
<evidence type="ECO:0000259" key="6">
    <source>
        <dbReference type="PROSITE" id="PS51821"/>
    </source>
</evidence>
<dbReference type="PANTHER" id="PTHR33572">
    <property type="entry name" value="SPORE DEVELOPMENT REGULATOR VOSA"/>
    <property type="match status" value="1"/>
</dbReference>
<keyword evidence="2" id="KW-0805">Transcription regulation</keyword>
<dbReference type="GO" id="GO:0005634">
    <property type="term" value="C:nucleus"/>
    <property type="evidence" value="ECO:0007669"/>
    <property type="project" value="UniProtKB-SubCell"/>
</dbReference>
<proteinExistence type="predicted"/>
<evidence type="ECO:0000313" key="8">
    <source>
        <dbReference type="Proteomes" id="UP000305948"/>
    </source>
</evidence>
<evidence type="ECO:0000256" key="4">
    <source>
        <dbReference type="ARBA" id="ARBA00023242"/>
    </source>
</evidence>
<feature type="domain" description="Velvet" evidence="6">
    <location>
        <begin position="29"/>
        <end position="319"/>
    </location>
</feature>